<dbReference type="AlphaFoldDB" id="A0A2N9GQ56"/>
<reference evidence="1" key="1">
    <citation type="submission" date="2018-02" db="EMBL/GenBank/DDBJ databases">
        <authorList>
            <person name="Cohen D.B."/>
            <person name="Kent A.D."/>
        </authorList>
    </citation>
    <scope>NUCLEOTIDE SEQUENCE</scope>
</reference>
<evidence type="ECO:0000313" key="1">
    <source>
        <dbReference type="EMBL" id="SPD04586.1"/>
    </source>
</evidence>
<gene>
    <name evidence="1" type="ORF">FSB_LOCUS32468</name>
</gene>
<name>A0A2N9GQ56_FAGSY</name>
<organism evidence="1">
    <name type="scientific">Fagus sylvatica</name>
    <name type="common">Beechnut</name>
    <dbReference type="NCBI Taxonomy" id="28930"/>
    <lineage>
        <taxon>Eukaryota</taxon>
        <taxon>Viridiplantae</taxon>
        <taxon>Streptophyta</taxon>
        <taxon>Embryophyta</taxon>
        <taxon>Tracheophyta</taxon>
        <taxon>Spermatophyta</taxon>
        <taxon>Magnoliopsida</taxon>
        <taxon>eudicotyledons</taxon>
        <taxon>Gunneridae</taxon>
        <taxon>Pentapetalae</taxon>
        <taxon>rosids</taxon>
        <taxon>fabids</taxon>
        <taxon>Fagales</taxon>
        <taxon>Fagaceae</taxon>
        <taxon>Fagus</taxon>
    </lineage>
</organism>
<dbReference type="EMBL" id="OIVN01002556">
    <property type="protein sequence ID" value="SPD04586.1"/>
    <property type="molecule type" value="Genomic_DNA"/>
</dbReference>
<protein>
    <submittedName>
        <fullName evidence="1">Uncharacterized protein</fullName>
    </submittedName>
</protein>
<accession>A0A2N9GQ56</accession>
<proteinExistence type="predicted"/>
<sequence>MDLKVWRIFLPDNRLRAQSLSDSLQVDPRAQVRWKDGDSSYDVQLSVHWWLPPFNRNLRRKKHAKIALTPRLPGVITLPSELRFAQTLYCWKVDIESFPKICCMTHFEHRKASKTASRKSGQKRVRAQKSRRIRWGACVEDKTATWRAVRLARHHHAPRGMMPREACNSVYKSSPTPTSFVQDFARALGSLSVRIGRNRGFRGP</sequence>